<dbReference type="InterPro" id="IPR036770">
    <property type="entry name" value="Ankyrin_rpt-contain_sf"/>
</dbReference>
<dbReference type="Pfam" id="PF13637">
    <property type="entry name" value="Ank_4"/>
    <property type="match status" value="1"/>
</dbReference>
<dbReference type="PANTHER" id="PTHR24202:SF53">
    <property type="entry name" value="E3 UBIQUITIN-PROTEIN LIGASE MIB1"/>
    <property type="match status" value="1"/>
</dbReference>
<dbReference type="Gene3D" id="1.25.40.20">
    <property type="entry name" value="Ankyrin repeat-containing domain"/>
    <property type="match status" value="2"/>
</dbReference>
<feature type="repeat" description="ANK" evidence="1">
    <location>
        <begin position="166"/>
        <end position="198"/>
    </location>
</feature>
<name>A0ABV0S9Q3_9TELE</name>
<dbReference type="EMBL" id="JAHRIN010075753">
    <property type="protein sequence ID" value="MEQ2217285.1"/>
    <property type="molecule type" value="Genomic_DNA"/>
</dbReference>
<reference evidence="2 3" key="1">
    <citation type="submission" date="2021-06" db="EMBL/GenBank/DDBJ databases">
        <authorList>
            <person name="Palmer J.M."/>
        </authorList>
    </citation>
    <scope>NUCLEOTIDE SEQUENCE [LARGE SCALE GENOMIC DNA]</scope>
    <source>
        <strain evidence="2 3">XC_2019</strain>
        <tissue evidence="2">Muscle</tissue>
    </source>
</reference>
<dbReference type="PRINTS" id="PR01415">
    <property type="entry name" value="ANKYRIN"/>
</dbReference>
<dbReference type="Proteomes" id="UP001434883">
    <property type="component" value="Unassembled WGS sequence"/>
</dbReference>
<proteinExistence type="predicted"/>
<feature type="repeat" description="ANK" evidence="1">
    <location>
        <begin position="67"/>
        <end position="99"/>
    </location>
</feature>
<dbReference type="SUPFAM" id="SSF48403">
    <property type="entry name" value="Ankyrin repeat"/>
    <property type="match status" value="1"/>
</dbReference>
<evidence type="ECO:0000313" key="3">
    <source>
        <dbReference type="Proteomes" id="UP001434883"/>
    </source>
</evidence>
<dbReference type="PROSITE" id="PS50088">
    <property type="entry name" value="ANK_REPEAT"/>
    <property type="match status" value="4"/>
</dbReference>
<keyword evidence="3" id="KW-1185">Reference proteome</keyword>
<feature type="repeat" description="ANK" evidence="1">
    <location>
        <begin position="100"/>
        <end position="132"/>
    </location>
</feature>
<evidence type="ECO:0000256" key="1">
    <source>
        <dbReference type="PROSITE-ProRule" id="PRU00023"/>
    </source>
</evidence>
<gene>
    <name evidence="2" type="ORF">XENOCAPTIV_003204</name>
</gene>
<accession>A0ABV0S9Q3</accession>
<feature type="repeat" description="ANK" evidence="1">
    <location>
        <begin position="133"/>
        <end position="165"/>
    </location>
</feature>
<comment type="caution">
    <text evidence="2">The sequence shown here is derived from an EMBL/GenBank/DDBJ whole genome shotgun (WGS) entry which is preliminary data.</text>
</comment>
<dbReference type="SMART" id="SM00248">
    <property type="entry name" value="ANK"/>
    <property type="match status" value="5"/>
</dbReference>
<dbReference type="Pfam" id="PF12796">
    <property type="entry name" value="Ank_2"/>
    <property type="match status" value="1"/>
</dbReference>
<evidence type="ECO:0000313" key="2">
    <source>
        <dbReference type="EMBL" id="MEQ2217285.1"/>
    </source>
</evidence>
<dbReference type="PROSITE" id="PS50297">
    <property type="entry name" value="ANK_REP_REGION"/>
    <property type="match status" value="4"/>
</dbReference>
<dbReference type="InterPro" id="IPR002110">
    <property type="entry name" value="Ankyrin_rpt"/>
</dbReference>
<keyword evidence="1" id="KW-0040">ANK repeat</keyword>
<dbReference type="PANTHER" id="PTHR24202">
    <property type="entry name" value="E3 UBIQUITIN-PROTEIN LIGASE MIB2"/>
    <property type="match status" value="1"/>
</dbReference>
<organism evidence="2 3">
    <name type="scientific">Xenoophorus captivus</name>
    <dbReference type="NCBI Taxonomy" id="1517983"/>
    <lineage>
        <taxon>Eukaryota</taxon>
        <taxon>Metazoa</taxon>
        <taxon>Chordata</taxon>
        <taxon>Craniata</taxon>
        <taxon>Vertebrata</taxon>
        <taxon>Euteleostomi</taxon>
        <taxon>Actinopterygii</taxon>
        <taxon>Neopterygii</taxon>
        <taxon>Teleostei</taxon>
        <taxon>Neoteleostei</taxon>
        <taxon>Acanthomorphata</taxon>
        <taxon>Ovalentaria</taxon>
        <taxon>Atherinomorphae</taxon>
        <taxon>Cyprinodontiformes</taxon>
        <taxon>Goodeidae</taxon>
        <taxon>Xenoophorus</taxon>
    </lineage>
</organism>
<protein>
    <submittedName>
        <fullName evidence="2">Uncharacterized protein</fullName>
    </submittedName>
</protein>
<sequence>MCVYRHYCTKFLTSYAERLSQLLKKLFETQESGDINEELVKAAANGDLAKVEDILKRPDVDVNGQCAGHTAMQAASQNGHVDVLKLLLKHSVDLEAEDKDGDRAVHHAAFGDEGSVIEVLHRGGADLNARNKRRQTPLHIAVNKGHLQVVKTLLEFGCHPSLQDSEGDTPLHDAISKKRDDMLSVLLEAGADVTITNNNGFNALHHAALRGNPRYVAVFCGCLVRVMRTL</sequence>